<dbReference type="GO" id="GO:0005737">
    <property type="term" value="C:cytoplasm"/>
    <property type="evidence" value="ECO:0007669"/>
    <property type="project" value="UniProtKB-SubCell"/>
</dbReference>
<dbReference type="GO" id="GO:0006412">
    <property type="term" value="P:translation"/>
    <property type="evidence" value="ECO:0007669"/>
    <property type="project" value="UniProtKB-KW"/>
</dbReference>
<dbReference type="InterPro" id="IPR032781">
    <property type="entry name" value="ABC_tran_Xtn"/>
</dbReference>
<sequence length="556" mass="62520">MSQQYIMSIEGLTRIYDETAVLENIWLSFYPGAKIGVLGDNGSGKSTLLRIMAGVDKDYMGEVRPQKGIKIGYFQQEPQLNPDQTVDEAVAEAVAESQAVIDRYNAVNEKFAEVTTDEEMNALLEEQGTLQDQIDAGNLWELDRIVEMAADALRLPPGDSRIENLSGGEKRRVALCRLLLQNPDMLLLDEPTNHLDAESVAWLERYLHDFKGTVVAVTHDRYFLDNVAGWILELDRGRGYPYEGNYTAWLEQKEARLGVEQKKEARRQRMLRQELEWVRLSPKARATKNKARLQRYSELASQGFDERDEAAQIQIPVSKPLGDLVVRAKGLSKAFGDRLLFENLDFNLPPGGIVGVIGPNGAGKTTLFKMIVGQEEPTDGELVVGDTVDLSYVDQSRDALDPKKTVYEEISGGLDQLEVGRTKIHARAYCGRFNFKGSEQQKFVGDLSGGERNRVHLAKLLRSGGNLILLDEPTNDLDVETLRALEEGLSDFGGCAVVTSHDRWFLDRIATHILAFEGDSQVVWFEGNYKMYEVQRRERLGDAAQNPHRIKYRPLK</sequence>
<dbReference type="PROSITE" id="PS50893">
    <property type="entry name" value="ABC_TRANSPORTER_2"/>
    <property type="match status" value="2"/>
</dbReference>
<dbReference type="Pfam" id="PF00005">
    <property type="entry name" value="ABC_tran"/>
    <property type="match status" value="2"/>
</dbReference>
<dbReference type="SUPFAM" id="SSF52540">
    <property type="entry name" value="P-loop containing nucleoside triphosphate hydrolases"/>
    <property type="match status" value="2"/>
</dbReference>
<feature type="domain" description="ABC transporter" evidence="13">
    <location>
        <begin position="7"/>
        <end position="261"/>
    </location>
</feature>
<keyword evidence="11 12" id="KW-0648">Protein biosynthesis</keyword>
<dbReference type="GO" id="GO:0000049">
    <property type="term" value="F:tRNA binding"/>
    <property type="evidence" value="ECO:0007669"/>
    <property type="project" value="UniProtKB-UniRule"/>
</dbReference>
<keyword evidence="4 12" id="KW-0699">rRNA-binding</keyword>
<keyword evidence="8 12" id="KW-0067">ATP-binding</keyword>
<evidence type="ECO:0000256" key="4">
    <source>
        <dbReference type="ARBA" id="ARBA00022730"/>
    </source>
</evidence>
<dbReference type="InterPro" id="IPR003439">
    <property type="entry name" value="ABC_transporter-like_ATP-bd"/>
</dbReference>
<protein>
    <recommendedName>
        <fullName evidence="12">Energy-dependent translational throttle protein EttA</fullName>
        <ecNumber evidence="12">3.6.1.-</ecNumber>
    </recommendedName>
    <alternativeName>
        <fullName evidence="12">Translational regulatory factor EttA</fullName>
    </alternativeName>
</protein>
<keyword evidence="6 12" id="KW-0547">Nucleotide-binding</keyword>
<evidence type="ECO:0000256" key="7">
    <source>
        <dbReference type="ARBA" id="ARBA00022801"/>
    </source>
</evidence>
<evidence type="ECO:0000256" key="5">
    <source>
        <dbReference type="ARBA" id="ARBA00022737"/>
    </source>
</evidence>
<dbReference type="GO" id="GO:0043022">
    <property type="term" value="F:ribosome binding"/>
    <property type="evidence" value="ECO:0007669"/>
    <property type="project" value="UniProtKB-UniRule"/>
</dbReference>
<dbReference type="InterPro" id="IPR017871">
    <property type="entry name" value="ABC_transporter-like_CS"/>
</dbReference>
<dbReference type="EC" id="3.6.1.-" evidence="12"/>
<organism evidence="14 15">
    <name type="scientific">Thalassoglobus neptunius</name>
    <dbReference type="NCBI Taxonomy" id="1938619"/>
    <lineage>
        <taxon>Bacteria</taxon>
        <taxon>Pseudomonadati</taxon>
        <taxon>Planctomycetota</taxon>
        <taxon>Planctomycetia</taxon>
        <taxon>Planctomycetales</taxon>
        <taxon>Planctomycetaceae</taxon>
        <taxon>Thalassoglobus</taxon>
    </lineage>
</organism>
<dbReference type="PROSITE" id="PS00211">
    <property type="entry name" value="ABC_TRANSPORTER_1"/>
    <property type="match status" value="1"/>
</dbReference>
<comment type="caution">
    <text evidence="14">The sequence shown here is derived from an EMBL/GenBank/DDBJ whole genome shotgun (WGS) entry which is preliminary data.</text>
</comment>
<proteinExistence type="inferred from homology"/>
<keyword evidence="2 12" id="KW-0963">Cytoplasm</keyword>
<dbReference type="AlphaFoldDB" id="A0A5C5WP79"/>
<evidence type="ECO:0000313" key="14">
    <source>
        <dbReference type="EMBL" id="TWT52230.1"/>
    </source>
</evidence>
<dbReference type="GO" id="GO:0005524">
    <property type="term" value="F:ATP binding"/>
    <property type="evidence" value="ECO:0007669"/>
    <property type="project" value="UniProtKB-UniRule"/>
</dbReference>
<dbReference type="Proteomes" id="UP000317243">
    <property type="component" value="Unassembled WGS sequence"/>
</dbReference>
<evidence type="ECO:0000256" key="12">
    <source>
        <dbReference type="HAMAP-Rule" id="MF_00847"/>
    </source>
</evidence>
<evidence type="ECO:0000256" key="3">
    <source>
        <dbReference type="ARBA" id="ARBA00022555"/>
    </source>
</evidence>
<dbReference type="GO" id="GO:0019843">
    <property type="term" value="F:rRNA binding"/>
    <property type="evidence" value="ECO:0007669"/>
    <property type="project" value="UniProtKB-UniRule"/>
</dbReference>
<dbReference type="Pfam" id="PF12848">
    <property type="entry name" value="ABC_tran_Xtn"/>
    <property type="match status" value="1"/>
</dbReference>
<evidence type="ECO:0000256" key="2">
    <source>
        <dbReference type="ARBA" id="ARBA00022490"/>
    </source>
</evidence>
<feature type="region of interest" description="PtIM" evidence="12">
    <location>
        <begin position="244"/>
        <end position="324"/>
    </location>
</feature>
<dbReference type="PANTHER" id="PTHR43858">
    <property type="entry name" value="ENERGY-DEPENDENT TRANSLATIONAL THROTTLE PROTEIN ETTA"/>
    <property type="match status" value="1"/>
</dbReference>
<keyword evidence="3 12" id="KW-0820">tRNA-binding</keyword>
<comment type="catalytic activity">
    <reaction evidence="12">
        <text>ATP + H2O = ADP + phosphate + H(+)</text>
        <dbReference type="Rhea" id="RHEA:13065"/>
        <dbReference type="ChEBI" id="CHEBI:15377"/>
        <dbReference type="ChEBI" id="CHEBI:15378"/>
        <dbReference type="ChEBI" id="CHEBI:30616"/>
        <dbReference type="ChEBI" id="CHEBI:43474"/>
        <dbReference type="ChEBI" id="CHEBI:456216"/>
    </reaction>
</comment>
<dbReference type="CDD" id="cd03221">
    <property type="entry name" value="ABCF_EF-3"/>
    <property type="match status" value="2"/>
</dbReference>
<evidence type="ECO:0000259" key="13">
    <source>
        <dbReference type="PROSITE" id="PS50893"/>
    </source>
</evidence>
<feature type="domain" description="ABC transporter" evidence="13">
    <location>
        <begin position="326"/>
        <end position="543"/>
    </location>
</feature>
<evidence type="ECO:0000313" key="15">
    <source>
        <dbReference type="Proteomes" id="UP000317243"/>
    </source>
</evidence>
<dbReference type="EMBL" id="SIHI01000007">
    <property type="protein sequence ID" value="TWT52230.1"/>
    <property type="molecule type" value="Genomic_DNA"/>
</dbReference>
<dbReference type="InterPro" id="IPR003593">
    <property type="entry name" value="AAA+_ATPase"/>
</dbReference>
<evidence type="ECO:0000256" key="11">
    <source>
        <dbReference type="ARBA" id="ARBA00022917"/>
    </source>
</evidence>
<dbReference type="GO" id="GO:0016887">
    <property type="term" value="F:ATP hydrolysis activity"/>
    <property type="evidence" value="ECO:0007669"/>
    <property type="project" value="UniProtKB-UniRule"/>
</dbReference>
<gene>
    <name evidence="12" type="primary">ettA</name>
    <name evidence="14" type="ORF">KOR42_30980</name>
</gene>
<keyword evidence="15" id="KW-1185">Reference proteome</keyword>
<evidence type="ECO:0000256" key="1">
    <source>
        <dbReference type="ARBA" id="ARBA00005868"/>
    </source>
</evidence>
<comment type="subcellular location">
    <subcellularLocation>
        <location evidence="12">Cytoplasm</location>
    </subcellularLocation>
    <text evidence="12">Associates with ribosomes and polysomes.</text>
</comment>
<comment type="similarity">
    <text evidence="1 12">Belongs to the ABC transporter superfamily. ABCF family. Translational throttle EttA subfamily.</text>
</comment>
<dbReference type="NCBIfam" id="TIGR03719">
    <property type="entry name" value="ABC_ABC_ChvD"/>
    <property type="match status" value="1"/>
</dbReference>
<dbReference type="InterPro" id="IPR027417">
    <property type="entry name" value="P-loop_NTPase"/>
</dbReference>
<comment type="domain">
    <text evidence="12">The arm domain is inserted in the first ABC transporter domain. Probably contacts ribosomal protein L1.</text>
</comment>
<keyword evidence="5 12" id="KW-0677">Repeat</keyword>
<accession>A0A5C5WP79</accession>
<dbReference type="FunFam" id="3.40.50.300:FF:000011">
    <property type="entry name" value="Putative ABC transporter ATP-binding component"/>
    <property type="match status" value="1"/>
</dbReference>
<dbReference type="HAMAP" id="MF_00847">
    <property type="entry name" value="EttA"/>
    <property type="match status" value="1"/>
</dbReference>
<dbReference type="InterPro" id="IPR022374">
    <property type="entry name" value="EttA"/>
</dbReference>
<keyword evidence="9 12" id="KW-0810">Translation regulation</keyword>
<evidence type="ECO:0000256" key="9">
    <source>
        <dbReference type="ARBA" id="ARBA00022845"/>
    </source>
</evidence>
<evidence type="ECO:0000256" key="8">
    <source>
        <dbReference type="ARBA" id="ARBA00022840"/>
    </source>
</evidence>
<dbReference type="RefSeq" id="WP_146510589.1">
    <property type="nucleotide sequence ID" value="NZ_SIHI01000007.1"/>
</dbReference>
<dbReference type="OrthoDB" id="9760950at2"/>
<name>A0A5C5WP79_9PLAN</name>
<dbReference type="SMART" id="SM00382">
    <property type="entry name" value="AAA"/>
    <property type="match status" value="2"/>
</dbReference>
<comment type="domain">
    <text evidence="12">The P-site tRNA interaction motif (PtIM domain) probably interacts with the P-site tRNA(fMet) as well as the 23S rRNA.</text>
</comment>
<comment type="function">
    <text evidence="12">A translation factor that gates the progression of the 70S ribosomal initiation complex (IC, containing tRNA(fMet) in the P-site) into the translation elongation cycle by using a mechanism sensitive to the ATP/ADP ratio. Binds to the 70S ribosome E-site where it modulates the state of the translating ribosome during subunit translocation. ATP hydrolysis probably frees it from the ribosome, which can enter the elongation phase.</text>
</comment>
<reference evidence="14 15" key="1">
    <citation type="submission" date="2019-02" db="EMBL/GenBank/DDBJ databases">
        <title>Deep-cultivation of Planctomycetes and their phenomic and genomic characterization uncovers novel biology.</title>
        <authorList>
            <person name="Wiegand S."/>
            <person name="Jogler M."/>
            <person name="Boedeker C."/>
            <person name="Pinto D."/>
            <person name="Vollmers J."/>
            <person name="Rivas-Marin E."/>
            <person name="Kohn T."/>
            <person name="Peeters S.H."/>
            <person name="Heuer A."/>
            <person name="Rast P."/>
            <person name="Oberbeckmann S."/>
            <person name="Bunk B."/>
            <person name="Jeske O."/>
            <person name="Meyerdierks A."/>
            <person name="Storesund J.E."/>
            <person name="Kallscheuer N."/>
            <person name="Luecker S."/>
            <person name="Lage O.M."/>
            <person name="Pohl T."/>
            <person name="Merkel B.J."/>
            <person name="Hornburger P."/>
            <person name="Mueller R.-W."/>
            <person name="Bruemmer F."/>
            <person name="Labrenz M."/>
            <person name="Spormann A.M."/>
            <person name="Op Den Camp H."/>
            <person name="Overmann J."/>
            <person name="Amann R."/>
            <person name="Jetten M.S.M."/>
            <person name="Mascher T."/>
            <person name="Medema M.H."/>
            <person name="Devos D.P."/>
            <person name="Kaster A.-K."/>
            <person name="Ovreas L."/>
            <person name="Rohde M."/>
            <person name="Galperin M.Y."/>
            <person name="Jogler C."/>
        </authorList>
    </citation>
    <scope>NUCLEOTIDE SEQUENCE [LARGE SCALE GENOMIC DNA]</scope>
    <source>
        <strain evidence="14 15">KOR42</strain>
    </source>
</reference>
<keyword evidence="7 12" id="KW-0378">Hydrolase</keyword>
<comment type="subunit">
    <text evidence="12">Monomer. Probably contacts ribosomal proteins L1, L5, L33 and S7, the 16S and 23S rRNA and the P-site containing tRNA(fMet).</text>
</comment>
<dbReference type="PANTHER" id="PTHR43858:SF1">
    <property type="entry name" value="ABC TRANSPORTER-RELATED PROTEIN"/>
    <property type="match status" value="1"/>
</dbReference>
<evidence type="ECO:0000256" key="6">
    <source>
        <dbReference type="ARBA" id="ARBA00022741"/>
    </source>
</evidence>
<dbReference type="Gene3D" id="3.40.50.300">
    <property type="entry name" value="P-loop containing nucleotide triphosphate hydrolases"/>
    <property type="match status" value="2"/>
</dbReference>
<dbReference type="FunFam" id="3.40.50.300:FF:000183">
    <property type="entry name" value="ABC transporter ATP-binding protein yjjK"/>
    <property type="match status" value="1"/>
</dbReference>
<dbReference type="GO" id="GO:0045900">
    <property type="term" value="P:negative regulation of translational elongation"/>
    <property type="evidence" value="ECO:0007669"/>
    <property type="project" value="UniProtKB-UniRule"/>
</dbReference>
<evidence type="ECO:0000256" key="10">
    <source>
        <dbReference type="ARBA" id="ARBA00022884"/>
    </source>
</evidence>
<feature type="binding site" evidence="12">
    <location>
        <begin position="358"/>
        <end position="365"/>
    </location>
    <ligand>
        <name>ATP</name>
        <dbReference type="ChEBI" id="CHEBI:30616"/>
        <label>2</label>
    </ligand>
</feature>
<comment type="caution">
    <text evidence="12">Lacks conserved residue(s) required for the propagation of feature annotation.</text>
</comment>
<dbReference type="NCBIfam" id="NF008775">
    <property type="entry name" value="PRK11819.1"/>
    <property type="match status" value="1"/>
</dbReference>
<keyword evidence="10 12" id="KW-0694">RNA-binding</keyword>